<dbReference type="RefSeq" id="WP_205173791.1">
    <property type="nucleotide sequence ID" value="NZ_JAFBDZ010000003.1"/>
</dbReference>
<keyword evidence="2" id="KW-1185">Reference proteome</keyword>
<evidence type="ECO:0008006" key="3">
    <source>
        <dbReference type="Google" id="ProtNLM"/>
    </source>
</evidence>
<proteinExistence type="predicted"/>
<organism evidence="1 2">
    <name type="scientific">Rossellomorea pakistanensis</name>
    <dbReference type="NCBI Taxonomy" id="992288"/>
    <lineage>
        <taxon>Bacteria</taxon>
        <taxon>Bacillati</taxon>
        <taxon>Bacillota</taxon>
        <taxon>Bacilli</taxon>
        <taxon>Bacillales</taxon>
        <taxon>Bacillaceae</taxon>
        <taxon>Rossellomorea</taxon>
    </lineage>
</organism>
<dbReference type="Pfam" id="PF14166">
    <property type="entry name" value="YueH"/>
    <property type="match status" value="1"/>
</dbReference>
<evidence type="ECO:0000313" key="1">
    <source>
        <dbReference type="EMBL" id="MBM7586584.1"/>
    </source>
</evidence>
<dbReference type="EMBL" id="JAFBDZ010000003">
    <property type="protein sequence ID" value="MBM7586584.1"/>
    <property type="molecule type" value="Genomic_DNA"/>
</dbReference>
<reference evidence="1 2" key="1">
    <citation type="submission" date="2021-01" db="EMBL/GenBank/DDBJ databases">
        <title>Genomic Encyclopedia of Type Strains, Phase IV (KMG-IV): sequencing the most valuable type-strain genomes for metagenomic binning, comparative biology and taxonomic classification.</title>
        <authorList>
            <person name="Goeker M."/>
        </authorList>
    </citation>
    <scope>NUCLEOTIDE SEQUENCE [LARGE SCALE GENOMIC DNA]</scope>
    <source>
        <strain evidence="1 2">DSM 24834</strain>
    </source>
</reference>
<gene>
    <name evidence="1" type="ORF">JOC86_003136</name>
</gene>
<name>A0ABS2NFG7_9BACI</name>
<dbReference type="Proteomes" id="UP001646157">
    <property type="component" value="Unassembled WGS sequence"/>
</dbReference>
<comment type="caution">
    <text evidence="1">The sequence shown here is derived from an EMBL/GenBank/DDBJ whole genome shotgun (WGS) entry which is preliminary data.</text>
</comment>
<dbReference type="InterPro" id="IPR020260">
    <property type="entry name" value="Uncharacterised_YueH"/>
</dbReference>
<accession>A0ABS2NFG7</accession>
<evidence type="ECO:0000313" key="2">
    <source>
        <dbReference type="Proteomes" id="UP001646157"/>
    </source>
</evidence>
<sequence>MKIRKSITDGKDRTVYIYENKKEEYFMIAIPDINWSIMFTYEQEMKENVQKTLANRGLDEAESTIIANRIFQWTTEM</sequence>
<protein>
    <recommendedName>
        <fullName evidence="3">YueH-like protein</fullName>
    </recommendedName>
</protein>